<sequence>MFSILERYIGKMIFNFIIMTLFVLLSLSSIIKFVEQLRKIGQGSYSVVGALFFTGFSVVQDIELFFPLAALLGSLLGLGSLVICNELLVIQAFGFSRTQIIYAVMKTAIPLVLLAMAIAEWVAPETQKLGYDYRTQMISEGSVFAHLKSVWVKDGDDFICIERIVKSDELVGVHIYHFDKTRRIQLLQHADHAKFSQGSWKLRKVNEADLTNDKEITRRKMLNFEWKTSLTPKKLQVACITPNSLSISGLFSYINHLKQTGQESKHYQLIMWKKIFLPLSLMVMMLMALSFVFGLQRTASIRVKIVLGISCGFLFYILERIFGFLSLVCEISPIYGALLPIIGFLLISVCILLRHNK</sequence>
<evidence type="ECO:0000256" key="1">
    <source>
        <dbReference type="ARBA" id="ARBA00002265"/>
    </source>
</evidence>
<dbReference type="STRING" id="134287.A35E_00215"/>
<feature type="transmembrane region" description="Helical" evidence="9">
    <location>
        <begin position="100"/>
        <end position="123"/>
    </location>
</feature>
<dbReference type="GO" id="GO:0043190">
    <property type="term" value="C:ATP-binding cassette (ABC) transporter complex"/>
    <property type="evidence" value="ECO:0007669"/>
    <property type="project" value="InterPro"/>
</dbReference>
<evidence type="ECO:0000256" key="9">
    <source>
        <dbReference type="SAM" id="Phobius"/>
    </source>
</evidence>
<dbReference type="GO" id="GO:0055085">
    <property type="term" value="P:transmembrane transport"/>
    <property type="evidence" value="ECO:0007669"/>
    <property type="project" value="InterPro"/>
</dbReference>
<dbReference type="GO" id="GO:0015920">
    <property type="term" value="P:lipopolysaccharide transport"/>
    <property type="evidence" value="ECO:0007669"/>
    <property type="project" value="TreeGrafter"/>
</dbReference>
<evidence type="ECO:0000256" key="7">
    <source>
        <dbReference type="ARBA" id="ARBA00023136"/>
    </source>
</evidence>
<comment type="subcellular location">
    <subcellularLocation>
        <location evidence="2">Cell membrane</location>
        <topology evidence="2">Multi-pass membrane protein</topology>
    </subcellularLocation>
</comment>
<keyword evidence="7 9" id="KW-0472">Membrane</keyword>
<dbReference type="PATRIC" id="fig|134287.3.peg.205"/>
<dbReference type="KEGG" id="sehc:A35E_00215"/>
<evidence type="ECO:0000313" key="10">
    <source>
        <dbReference type="EMBL" id="AFP85526.1"/>
    </source>
</evidence>
<accession>J3VTY9</accession>
<feature type="transmembrane region" description="Helical" evidence="9">
    <location>
        <begin position="305"/>
        <end position="328"/>
    </location>
</feature>
<keyword evidence="11" id="KW-1185">Reference proteome</keyword>
<dbReference type="PANTHER" id="PTHR33529:SF2">
    <property type="entry name" value="LIPOPOLYSACCHARIDE EXPORT SYSTEM PERMEASE PROTEIN LPTG"/>
    <property type="match status" value="1"/>
</dbReference>
<evidence type="ECO:0000256" key="8">
    <source>
        <dbReference type="ARBA" id="ARBA00026081"/>
    </source>
</evidence>
<keyword evidence="5 9" id="KW-0812">Transmembrane</keyword>
<feature type="transmembrane region" description="Helical" evidence="9">
    <location>
        <begin position="334"/>
        <end position="353"/>
    </location>
</feature>
<dbReference type="HOGENOM" id="CLU_028799_1_1_6"/>
<name>J3VTY9_9ENTR</name>
<comment type="similarity">
    <text evidence="3">Belongs to the LptF/LptG family.</text>
</comment>
<comment type="function">
    <text evidence="1">Part of the ABC transporter complex LptBFG involved in the translocation of lipopolysaccharide (LPS) from the inner membrane to the outer membrane.</text>
</comment>
<dbReference type="Proteomes" id="UP000003937">
    <property type="component" value="Chromosome"/>
</dbReference>
<dbReference type="EMBL" id="CP003547">
    <property type="protein sequence ID" value="AFP85526.1"/>
    <property type="molecule type" value="Genomic_DNA"/>
</dbReference>
<dbReference type="RefSeq" id="WP_014888823.1">
    <property type="nucleotide sequence ID" value="NC_018420.1"/>
</dbReference>
<evidence type="ECO:0000256" key="3">
    <source>
        <dbReference type="ARBA" id="ARBA00007725"/>
    </source>
</evidence>
<reference evidence="10 11" key="1">
    <citation type="journal article" date="2012" name="Mol. Biol. Evol.">
        <title>Genome reduction and co-evolution between the primary and secondary bacterial symbionts of psyllids.</title>
        <authorList>
            <person name="Sloan D.B."/>
            <person name="Moran N.A."/>
        </authorList>
    </citation>
    <scope>NUCLEOTIDE SEQUENCE [LARGE SCALE GENOMIC DNA]</scope>
    <source>
        <strain evidence="10">Hcub_S</strain>
    </source>
</reference>
<feature type="transmembrane region" description="Helical" evidence="9">
    <location>
        <begin position="275"/>
        <end position="293"/>
    </location>
</feature>
<feature type="transmembrane region" description="Helical" evidence="9">
    <location>
        <begin position="12"/>
        <end position="31"/>
    </location>
</feature>
<gene>
    <name evidence="10" type="ORF">A35E_00215</name>
</gene>
<dbReference type="Pfam" id="PF03739">
    <property type="entry name" value="LptF_LptG"/>
    <property type="match status" value="1"/>
</dbReference>
<evidence type="ECO:0000256" key="5">
    <source>
        <dbReference type="ARBA" id="ARBA00022692"/>
    </source>
</evidence>
<comment type="subunit">
    <text evidence="8">Component of the lipopolysaccharide transport and assembly complex. The LptBFG transporter is composed of two ATP-binding proteins (LptB) and two transmembrane proteins (LptF and LptG).</text>
</comment>
<keyword evidence="6 9" id="KW-1133">Transmembrane helix</keyword>
<dbReference type="NCBIfam" id="TIGR04408">
    <property type="entry name" value="LptG_lptG"/>
    <property type="match status" value="1"/>
</dbReference>
<dbReference type="AlphaFoldDB" id="J3VTY9"/>
<evidence type="ECO:0000256" key="6">
    <source>
        <dbReference type="ARBA" id="ARBA00022989"/>
    </source>
</evidence>
<dbReference type="InterPro" id="IPR030923">
    <property type="entry name" value="LptG"/>
</dbReference>
<keyword evidence="4" id="KW-1003">Cell membrane</keyword>
<evidence type="ECO:0000256" key="4">
    <source>
        <dbReference type="ARBA" id="ARBA00022475"/>
    </source>
</evidence>
<evidence type="ECO:0000256" key="2">
    <source>
        <dbReference type="ARBA" id="ARBA00004651"/>
    </source>
</evidence>
<dbReference type="OrthoDB" id="9776227at2"/>
<dbReference type="InterPro" id="IPR005495">
    <property type="entry name" value="LptG/LptF_permease"/>
</dbReference>
<organism evidence="10 11">
    <name type="scientific">secondary endosymbiont of Heteropsylla cubana</name>
    <dbReference type="NCBI Taxonomy" id="134287"/>
    <lineage>
        <taxon>Bacteria</taxon>
        <taxon>Pseudomonadati</taxon>
        <taxon>Pseudomonadota</taxon>
        <taxon>Gammaproteobacteria</taxon>
        <taxon>Enterobacterales</taxon>
        <taxon>Enterobacteriaceae</taxon>
        <taxon>aphid secondary symbionts</taxon>
    </lineage>
</organism>
<proteinExistence type="inferred from homology"/>
<dbReference type="PANTHER" id="PTHR33529">
    <property type="entry name" value="SLR0882 PROTEIN-RELATED"/>
    <property type="match status" value="1"/>
</dbReference>
<protein>
    <submittedName>
        <fullName evidence="10">Putative permease</fullName>
    </submittedName>
</protein>
<evidence type="ECO:0000313" key="11">
    <source>
        <dbReference type="Proteomes" id="UP000003937"/>
    </source>
</evidence>
<feature type="transmembrane region" description="Helical" evidence="9">
    <location>
        <begin position="65"/>
        <end position="88"/>
    </location>
</feature>